<feature type="transmembrane region" description="Helical" evidence="5">
    <location>
        <begin position="239"/>
        <end position="267"/>
    </location>
</feature>
<organism evidence="7 8">
    <name type="scientific">Adineta ricciae</name>
    <name type="common">Rotifer</name>
    <dbReference type="NCBI Taxonomy" id="249248"/>
    <lineage>
        <taxon>Eukaryota</taxon>
        <taxon>Metazoa</taxon>
        <taxon>Spiralia</taxon>
        <taxon>Gnathifera</taxon>
        <taxon>Rotifera</taxon>
        <taxon>Eurotatoria</taxon>
        <taxon>Bdelloidea</taxon>
        <taxon>Adinetida</taxon>
        <taxon>Adinetidae</taxon>
        <taxon>Adineta</taxon>
    </lineage>
</organism>
<evidence type="ECO:0000256" key="4">
    <source>
        <dbReference type="ARBA" id="ARBA00023136"/>
    </source>
</evidence>
<gene>
    <name evidence="7" type="ORF">EDS130_LOCUS40987</name>
</gene>
<dbReference type="AlphaFoldDB" id="A0A815R9Q0"/>
<evidence type="ECO:0000313" key="8">
    <source>
        <dbReference type="Proteomes" id="UP000663852"/>
    </source>
</evidence>
<dbReference type="SUPFAM" id="SSF81321">
    <property type="entry name" value="Family A G protein-coupled receptor-like"/>
    <property type="match status" value="1"/>
</dbReference>
<feature type="transmembrane region" description="Helical" evidence="5">
    <location>
        <begin position="145"/>
        <end position="170"/>
    </location>
</feature>
<evidence type="ECO:0000256" key="1">
    <source>
        <dbReference type="ARBA" id="ARBA00004370"/>
    </source>
</evidence>
<dbReference type="InterPro" id="IPR017452">
    <property type="entry name" value="GPCR_Rhodpsn_7TM"/>
</dbReference>
<feature type="transmembrane region" description="Helical" evidence="5">
    <location>
        <begin position="65"/>
        <end position="86"/>
    </location>
</feature>
<feature type="transmembrane region" description="Helical" evidence="5">
    <location>
        <begin position="7"/>
        <end position="23"/>
    </location>
</feature>
<keyword evidence="4 5" id="KW-0472">Membrane</keyword>
<dbReference type="CDD" id="cd00637">
    <property type="entry name" value="7tm_classA_rhodopsin-like"/>
    <property type="match status" value="1"/>
</dbReference>
<name>A0A815R9Q0_ADIRI</name>
<proteinExistence type="predicted"/>
<dbReference type="GO" id="GO:0016020">
    <property type="term" value="C:membrane"/>
    <property type="evidence" value="ECO:0007669"/>
    <property type="project" value="UniProtKB-SubCell"/>
</dbReference>
<dbReference type="Proteomes" id="UP000663852">
    <property type="component" value="Unassembled WGS sequence"/>
</dbReference>
<feature type="transmembrane region" description="Helical" evidence="5">
    <location>
        <begin position="106"/>
        <end position="124"/>
    </location>
</feature>
<feature type="transmembrane region" description="Helical" evidence="5">
    <location>
        <begin position="279"/>
        <end position="297"/>
    </location>
</feature>
<feature type="transmembrane region" description="Helical" evidence="5">
    <location>
        <begin position="29"/>
        <end position="53"/>
    </location>
</feature>
<feature type="domain" description="G-protein coupled receptors family 1 profile" evidence="6">
    <location>
        <begin position="35"/>
        <end position="296"/>
    </location>
</feature>
<evidence type="ECO:0000256" key="3">
    <source>
        <dbReference type="ARBA" id="ARBA00022989"/>
    </source>
</evidence>
<evidence type="ECO:0000256" key="5">
    <source>
        <dbReference type="SAM" id="Phobius"/>
    </source>
</evidence>
<evidence type="ECO:0000259" key="6">
    <source>
        <dbReference type="PROSITE" id="PS50262"/>
    </source>
</evidence>
<dbReference type="Gene3D" id="1.20.1070.10">
    <property type="entry name" value="Rhodopsin 7-helix transmembrane proteins"/>
    <property type="match status" value="1"/>
</dbReference>
<dbReference type="EMBL" id="CAJNOJ010000517">
    <property type="protein sequence ID" value="CAF1474074.1"/>
    <property type="molecule type" value="Genomic_DNA"/>
</dbReference>
<feature type="transmembrane region" description="Helical" evidence="5">
    <location>
        <begin position="190"/>
        <end position="218"/>
    </location>
</feature>
<evidence type="ECO:0000313" key="7">
    <source>
        <dbReference type="EMBL" id="CAF1474074.1"/>
    </source>
</evidence>
<reference evidence="7" key="1">
    <citation type="submission" date="2021-02" db="EMBL/GenBank/DDBJ databases">
        <authorList>
            <person name="Nowell W R."/>
        </authorList>
    </citation>
    <scope>NUCLEOTIDE SEQUENCE</scope>
</reference>
<dbReference type="PROSITE" id="PS50262">
    <property type="entry name" value="G_PROTEIN_RECEP_F1_2"/>
    <property type="match status" value="1"/>
</dbReference>
<comment type="subcellular location">
    <subcellularLocation>
        <location evidence="1">Membrane</location>
    </subcellularLocation>
</comment>
<evidence type="ECO:0000256" key="2">
    <source>
        <dbReference type="ARBA" id="ARBA00022692"/>
    </source>
</evidence>
<accession>A0A815R9Q0</accession>
<comment type="caution">
    <text evidence="7">The sequence shown here is derived from an EMBL/GenBank/DDBJ whole genome shotgun (WGS) entry which is preliminary data.</text>
</comment>
<sequence>MLLYSVINIFIFFYFTLNIPNMFEIVLNISAIIIGLVICIIALIIMIRILHYIHFNRIQRDDKVVFIHSMNIYILLFIFMLIINSFTMQSLLGDHYGLEFDSQWCIFIGFIDPVVFGTLYWNFVNQAFYRFCRIIYFSRSSFQSSWLYFMLLPIELLLVAILLSPSLIWRDITYLPREHYCYISVMNVRGAVWIFSFAFGLPLSCLLMIYLRITLYLQHNTQNQRVLMVRQREQRDLTIIRRICVIVSLLMMLGVPALTILLISYIQNVENPYFFRVEWFFVSLSMFGIDFALIIFTPQLKSIFFKRYQQQVLPVILQTAMEAIPKR</sequence>
<keyword evidence="3 5" id="KW-1133">Transmembrane helix</keyword>
<protein>
    <recommendedName>
        <fullName evidence="6">G-protein coupled receptors family 1 profile domain-containing protein</fullName>
    </recommendedName>
</protein>
<keyword evidence="2 5" id="KW-0812">Transmembrane</keyword>